<gene>
    <name evidence="5" type="ORF">ACFSCY_26775</name>
</gene>
<sequence>MTERLACPLVGREHDLAALDAALATVRQGRMAAVFLTGDAGVGKTRLVQELVARADGGADWSRPAPAVLLGAATDIAESPPFWPVVSAMRGLLRSAQGPEVRRLLAPWADQLDELLALRPAGPAPAGPDARVQTLELLHRVVLRLAAHSGVVLVVDDLQWADRSTLDLVAYLVANLADESLLLAGTYRTEPGTDYGPASAPARTMIRELGRHRQVRTIEVAPLDRDAVAELVEAAAPGRDDLVELVWKRSAGNAFIAEETLRAAAHGDQTGLPTTLRELVLSRVERLSAPALRAVRAVGVCDGPLPHRLLAAVLDPSPLDPAAPDTAPSGADAALLDALREGVDAGVVVVDGNGYRLRHGLMTDVVVAELLPGERMHLHRRYAEALGSPWARELPGVDARIAHHWQSAGDPERGAAATIVAAEAAVRVRGYAEAHRHWLRAARLAGQLTAPPVPRAECLEHAAEAAQLAGDADQAVALLAERLRLHDPAVAGDLVAAQLHARTGRYLIAAGRGAEAAEAFGRATALLPDEGAERERAEVLGGHADALSAAGDYAAAQEAAERALVLARRTGLAVEETRALTTLGFSLAYREDQAAGEAALRESLAVAERAAEPHAIGRAYRSVAELLSGPLNELDRGVAMAREGFDRVAALGLVRSTGVGLLAVTANGLFRMGRWDEADAVIAEAWELHPSGAQAMELRLARARLDIGRGRFATAEDDLEAVDALSASTVGPRYRIPLLTLRAGLAMWQLRPDLALDHVAAGLDVVEQGSDDVWLVAPLVWHGARARAELARLGMRRAEDGMAARLRRHAADLTESAASSVPAVRSVVEAFLEMSAAEDGRALHRSDPSAWERVAELWRARQQPYPSAYAHLRRAEALLANRAHSAAATEALRRAVRMAQDLGAQPFLAEIVDLAERARVQIDAPDPDGAPARTAPEGVGVAEVVGELAALTPRELEVLGELADGHTNRQIAERLFISEKTVGVHVGRIYNKIGVHSRVQASAVFRRSAYGGQAAGPVG</sequence>
<evidence type="ECO:0000256" key="3">
    <source>
        <dbReference type="PROSITE-ProRule" id="PRU00339"/>
    </source>
</evidence>
<accession>A0ABW4FRJ5</accession>
<evidence type="ECO:0000259" key="4">
    <source>
        <dbReference type="PROSITE" id="PS50043"/>
    </source>
</evidence>
<dbReference type="Pfam" id="PF00196">
    <property type="entry name" value="GerE"/>
    <property type="match status" value="1"/>
</dbReference>
<keyword evidence="1" id="KW-0547">Nucleotide-binding</keyword>
<feature type="domain" description="HTH luxR-type" evidence="4">
    <location>
        <begin position="944"/>
        <end position="1009"/>
    </location>
</feature>
<dbReference type="PANTHER" id="PTHR16305:SF35">
    <property type="entry name" value="TRANSCRIPTIONAL ACTIVATOR DOMAIN"/>
    <property type="match status" value="1"/>
</dbReference>
<dbReference type="SUPFAM" id="SSF52540">
    <property type="entry name" value="P-loop containing nucleoside triphosphate hydrolases"/>
    <property type="match status" value="1"/>
</dbReference>
<reference evidence="6" key="1">
    <citation type="journal article" date="2019" name="Int. J. Syst. Evol. Microbiol.">
        <title>The Global Catalogue of Microorganisms (GCM) 10K type strain sequencing project: providing services to taxonomists for standard genome sequencing and annotation.</title>
        <authorList>
            <consortium name="The Broad Institute Genomics Platform"/>
            <consortium name="The Broad Institute Genome Sequencing Center for Infectious Disease"/>
            <person name="Wu L."/>
            <person name="Ma J."/>
        </authorList>
    </citation>
    <scope>NUCLEOTIDE SEQUENCE [LARGE SCALE GENOMIC DNA]</scope>
    <source>
        <strain evidence="6">JCM 12165</strain>
    </source>
</reference>
<dbReference type="PROSITE" id="PS50043">
    <property type="entry name" value="HTH_LUXR_2"/>
    <property type="match status" value="1"/>
</dbReference>
<dbReference type="Gene3D" id="1.10.10.10">
    <property type="entry name" value="Winged helix-like DNA-binding domain superfamily/Winged helix DNA-binding domain"/>
    <property type="match status" value="1"/>
</dbReference>
<dbReference type="InterPro" id="IPR016032">
    <property type="entry name" value="Sig_transdc_resp-reg_C-effctor"/>
</dbReference>
<keyword evidence="2" id="KW-0067">ATP-binding</keyword>
<dbReference type="Pfam" id="PF13191">
    <property type="entry name" value="AAA_16"/>
    <property type="match status" value="1"/>
</dbReference>
<dbReference type="RefSeq" id="WP_343983180.1">
    <property type="nucleotide sequence ID" value="NZ_BAAAJG010000016.1"/>
</dbReference>
<name>A0ABW4FRJ5_9PSEU</name>
<dbReference type="PRINTS" id="PR00038">
    <property type="entry name" value="HTHLUXR"/>
</dbReference>
<keyword evidence="6" id="KW-1185">Reference proteome</keyword>
<feature type="repeat" description="TPR" evidence="3">
    <location>
        <begin position="497"/>
        <end position="530"/>
    </location>
</feature>
<dbReference type="PROSITE" id="PS50005">
    <property type="entry name" value="TPR"/>
    <property type="match status" value="1"/>
</dbReference>
<dbReference type="InterPro" id="IPR041664">
    <property type="entry name" value="AAA_16"/>
</dbReference>
<dbReference type="InterPro" id="IPR000792">
    <property type="entry name" value="Tscrpt_reg_LuxR_C"/>
</dbReference>
<dbReference type="InterPro" id="IPR027417">
    <property type="entry name" value="P-loop_NTPase"/>
</dbReference>
<dbReference type="PANTHER" id="PTHR16305">
    <property type="entry name" value="TESTICULAR SOLUBLE ADENYLYL CYCLASE"/>
    <property type="match status" value="1"/>
</dbReference>
<dbReference type="SUPFAM" id="SSF46894">
    <property type="entry name" value="C-terminal effector domain of the bipartite response regulators"/>
    <property type="match status" value="1"/>
</dbReference>
<dbReference type="EMBL" id="JBHUCP010000023">
    <property type="protein sequence ID" value="MFD1533033.1"/>
    <property type="molecule type" value="Genomic_DNA"/>
</dbReference>
<evidence type="ECO:0000313" key="6">
    <source>
        <dbReference type="Proteomes" id="UP001597145"/>
    </source>
</evidence>
<dbReference type="InterPro" id="IPR036388">
    <property type="entry name" value="WH-like_DNA-bd_sf"/>
</dbReference>
<dbReference type="PROSITE" id="PS00622">
    <property type="entry name" value="HTH_LUXR_1"/>
    <property type="match status" value="1"/>
</dbReference>
<evidence type="ECO:0000256" key="1">
    <source>
        <dbReference type="ARBA" id="ARBA00022741"/>
    </source>
</evidence>
<evidence type="ECO:0000313" key="5">
    <source>
        <dbReference type="EMBL" id="MFD1533033.1"/>
    </source>
</evidence>
<organism evidence="5 6">
    <name type="scientific">Pseudonocardia aurantiaca</name>
    <dbReference type="NCBI Taxonomy" id="75290"/>
    <lineage>
        <taxon>Bacteria</taxon>
        <taxon>Bacillati</taxon>
        <taxon>Actinomycetota</taxon>
        <taxon>Actinomycetes</taxon>
        <taxon>Pseudonocardiales</taxon>
        <taxon>Pseudonocardiaceae</taxon>
        <taxon>Pseudonocardia</taxon>
    </lineage>
</organism>
<proteinExistence type="predicted"/>
<keyword evidence="3" id="KW-0802">TPR repeat</keyword>
<evidence type="ECO:0000256" key="2">
    <source>
        <dbReference type="ARBA" id="ARBA00022840"/>
    </source>
</evidence>
<comment type="caution">
    <text evidence="5">The sequence shown here is derived from an EMBL/GenBank/DDBJ whole genome shotgun (WGS) entry which is preliminary data.</text>
</comment>
<dbReference type="SMART" id="SM00421">
    <property type="entry name" value="HTH_LUXR"/>
    <property type="match status" value="1"/>
</dbReference>
<dbReference type="InterPro" id="IPR011990">
    <property type="entry name" value="TPR-like_helical_dom_sf"/>
</dbReference>
<dbReference type="Gene3D" id="1.25.40.10">
    <property type="entry name" value="Tetratricopeptide repeat domain"/>
    <property type="match status" value="1"/>
</dbReference>
<protein>
    <submittedName>
        <fullName evidence="5">AAA family ATPase</fullName>
    </submittedName>
</protein>
<dbReference type="Proteomes" id="UP001597145">
    <property type="component" value="Unassembled WGS sequence"/>
</dbReference>
<dbReference type="Gene3D" id="3.40.50.300">
    <property type="entry name" value="P-loop containing nucleotide triphosphate hydrolases"/>
    <property type="match status" value="1"/>
</dbReference>
<dbReference type="SUPFAM" id="SSF48452">
    <property type="entry name" value="TPR-like"/>
    <property type="match status" value="1"/>
</dbReference>
<dbReference type="InterPro" id="IPR019734">
    <property type="entry name" value="TPR_rpt"/>
</dbReference>
<dbReference type="CDD" id="cd06170">
    <property type="entry name" value="LuxR_C_like"/>
    <property type="match status" value="1"/>
</dbReference>